<feature type="transmembrane region" description="Helical" evidence="2">
    <location>
        <begin position="71"/>
        <end position="95"/>
    </location>
</feature>
<keyword evidence="2" id="KW-0472">Membrane</keyword>
<feature type="coiled-coil region" evidence="1">
    <location>
        <begin position="252"/>
        <end position="279"/>
    </location>
</feature>
<evidence type="ECO:0000313" key="3">
    <source>
        <dbReference type="EMBL" id="AUX41816.1"/>
    </source>
</evidence>
<dbReference type="EMBL" id="CP012673">
    <property type="protein sequence ID" value="AUX41816.1"/>
    <property type="molecule type" value="Genomic_DNA"/>
</dbReference>
<organism evidence="3 4">
    <name type="scientific">Sorangium cellulosum</name>
    <name type="common">Polyangium cellulosum</name>
    <dbReference type="NCBI Taxonomy" id="56"/>
    <lineage>
        <taxon>Bacteria</taxon>
        <taxon>Pseudomonadati</taxon>
        <taxon>Myxococcota</taxon>
        <taxon>Polyangia</taxon>
        <taxon>Polyangiales</taxon>
        <taxon>Polyangiaceae</taxon>
        <taxon>Sorangium</taxon>
    </lineage>
</organism>
<name>A0A2L0ER93_SORCE</name>
<protein>
    <submittedName>
        <fullName evidence="3">Uncharacterized protein</fullName>
    </submittedName>
</protein>
<feature type="transmembrane region" description="Helical" evidence="2">
    <location>
        <begin position="44"/>
        <end position="65"/>
    </location>
</feature>
<proteinExistence type="predicted"/>
<keyword evidence="2" id="KW-0812">Transmembrane</keyword>
<keyword evidence="1" id="KW-0175">Coiled coil</keyword>
<gene>
    <name evidence="3" type="ORF">SOCE26_032410</name>
</gene>
<dbReference type="AlphaFoldDB" id="A0A2L0ER93"/>
<dbReference type="Proteomes" id="UP000238348">
    <property type="component" value="Chromosome"/>
</dbReference>
<accession>A0A2L0ER93</accession>
<keyword evidence="2" id="KW-1133">Transmembrane helix</keyword>
<evidence type="ECO:0000313" key="4">
    <source>
        <dbReference type="Proteomes" id="UP000238348"/>
    </source>
</evidence>
<evidence type="ECO:0000256" key="2">
    <source>
        <dbReference type="SAM" id="Phobius"/>
    </source>
</evidence>
<dbReference type="RefSeq" id="WP_104980494.1">
    <property type="nucleotide sequence ID" value="NZ_CP012673.1"/>
</dbReference>
<dbReference type="OrthoDB" id="6027222at2"/>
<feature type="transmembrane region" description="Helical" evidence="2">
    <location>
        <begin position="181"/>
        <end position="200"/>
    </location>
</feature>
<reference evidence="3 4" key="1">
    <citation type="submission" date="2015-09" db="EMBL/GenBank/DDBJ databases">
        <title>Sorangium comparison.</title>
        <authorList>
            <person name="Zaburannyi N."/>
            <person name="Bunk B."/>
            <person name="Overmann J."/>
            <person name="Mueller R."/>
        </authorList>
    </citation>
    <scope>NUCLEOTIDE SEQUENCE [LARGE SCALE GENOMIC DNA]</scope>
    <source>
        <strain evidence="3 4">So ce26</strain>
    </source>
</reference>
<evidence type="ECO:0000256" key="1">
    <source>
        <dbReference type="SAM" id="Coils"/>
    </source>
</evidence>
<sequence length="397" mass="43582">MASEPEGNQSTSHGLETLQEMLSARQRDLSGQHGTDIHALRTKVWFSVALGILGVGLYAAHFGSWAVFAEVFAAGILVTGAAALVGTLLGFLFGIPRTLVDEGGSRQPRDVHGGAAAAPGAVDRVVAVYSPNTNLEQISDWLSKILVGVGLTQLNDIPAALVRFSEWLGSGMPHHPEAGKFALGAIAYASVFGFLYGYIWTRVVLSPMFRRADEHLRKAIVELAIAERSVSKAIAKAAVVERSATETVERAHAKAEQVLLEAQQRAEQLEDTLKRMLDRLHEPRERMGYADAIRIAEEYVARQGEPSNFLFWLRYAAAQGQRAVHEPRAYEDAKKSALEAARKVLRHSPEMGRYWLSLLCHPEHPERTAGAADLQVFFKEPEFVELIGNEPYVPANK</sequence>